<dbReference type="InterPro" id="IPR011545">
    <property type="entry name" value="DEAD/DEAH_box_helicase_dom"/>
</dbReference>
<feature type="compositionally biased region" description="Acidic residues" evidence="6">
    <location>
        <begin position="72"/>
        <end position="95"/>
    </location>
</feature>
<feature type="domain" description="DEAD-box RNA helicase Q" evidence="8">
    <location>
        <begin position="197"/>
        <end position="225"/>
    </location>
</feature>
<keyword evidence="4" id="KW-0067">ATP-binding</keyword>
<protein>
    <recommendedName>
        <fullName evidence="10">RNA helicase</fullName>
    </recommendedName>
</protein>
<evidence type="ECO:0000256" key="2">
    <source>
        <dbReference type="ARBA" id="ARBA00022801"/>
    </source>
</evidence>
<feature type="domain" description="Helicase ATP-binding" evidence="7">
    <location>
        <begin position="228"/>
        <end position="327"/>
    </location>
</feature>
<keyword evidence="2" id="KW-0378">Hydrolase</keyword>
<dbReference type="PROSITE" id="PS51192">
    <property type="entry name" value="HELICASE_ATP_BIND_1"/>
    <property type="match status" value="1"/>
</dbReference>
<keyword evidence="1" id="KW-0547">Nucleotide-binding</keyword>
<organism evidence="9">
    <name type="scientific">Chaetoceros debilis</name>
    <dbReference type="NCBI Taxonomy" id="122233"/>
    <lineage>
        <taxon>Eukaryota</taxon>
        <taxon>Sar</taxon>
        <taxon>Stramenopiles</taxon>
        <taxon>Ochrophyta</taxon>
        <taxon>Bacillariophyta</taxon>
        <taxon>Coscinodiscophyceae</taxon>
        <taxon>Chaetocerotophycidae</taxon>
        <taxon>Chaetocerotales</taxon>
        <taxon>Chaetocerotaceae</taxon>
        <taxon>Chaetoceros</taxon>
    </lineage>
</organism>
<dbReference type="InterPro" id="IPR027417">
    <property type="entry name" value="P-loop_NTPase"/>
</dbReference>
<dbReference type="Pfam" id="PF00270">
    <property type="entry name" value="DEAD"/>
    <property type="match status" value="1"/>
</dbReference>
<evidence type="ECO:0000256" key="1">
    <source>
        <dbReference type="ARBA" id="ARBA00022741"/>
    </source>
</evidence>
<gene>
    <name evidence="9" type="ORF">CDEB00056_LOCUS20614</name>
</gene>
<dbReference type="GO" id="GO:0005524">
    <property type="term" value="F:ATP binding"/>
    <property type="evidence" value="ECO:0007669"/>
    <property type="project" value="UniProtKB-KW"/>
</dbReference>
<evidence type="ECO:0000256" key="6">
    <source>
        <dbReference type="SAM" id="MobiDB-lite"/>
    </source>
</evidence>
<dbReference type="GO" id="GO:0003724">
    <property type="term" value="F:RNA helicase activity"/>
    <property type="evidence" value="ECO:0007669"/>
    <property type="project" value="InterPro"/>
</dbReference>
<feature type="compositionally biased region" description="Low complexity" evidence="6">
    <location>
        <begin position="52"/>
        <end position="62"/>
    </location>
</feature>
<dbReference type="GO" id="GO:0016787">
    <property type="term" value="F:hydrolase activity"/>
    <property type="evidence" value="ECO:0007669"/>
    <property type="project" value="UniProtKB-KW"/>
</dbReference>
<evidence type="ECO:0008006" key="10">
    <source>
        <dbReference type="Google" id="ProtNLM"/>
    </source>
</evidence>
<dbReference type="AlphaFoldDB" id="A0A7S3QFR7"/>
<evidence type="ECO:0000259" key="7">
    <source>
        <dbReference type="PROSITE" id="PS51192"/>
    </source>
</evidence>
<dbReference type="InterPro" id="IPR014014">
    <property type="entry name" value="RNA_helicase_DEAD_Q_motif"/>
</dbReference>
<proteinExistence type="predicted"/>
<evidence type="ECO:0000256" key="4">
    <source>
        <dbReference type="ARBA" id="ARBA00022840"/>
    </source>
</evidence>
<name>A0A7S3QFR7_9STRA</name>
<dbReference type="SUPFAM" id="SSF52540">
    <property type="entry name" value="P-loop containing nucleoside triphosphate hydrolases"/>
    <property type="match status" value="1"/>
</dbReference>
<evidence type="ECO:0000259" key="8">
    <source>
        <dbReference type="PROSITE" id="PS51195"/>
    </source>
</evidence>
<accession>A0A7S3QFR7</accession>
<evidence type="ECO:0000256" key="5">
    <source>
        <dbReference type="PROSITE-ProRule" id="PRU00552"/>
    </source>
</evidence>
<evidence type="ECO:0000256" key="3">
    <source>
        <dbReference type="ARBA" id="ARBA00022806"/>
    </source>
</evidence>
<dbReference type="InterPro" id="IPR014001">
    <property type="entry name" value="Helicase_ATP-bd"/>
</dbReference>
<reference evidence="9" key="1">
    <citation type="submission" date="2021-01" db="EMBL/GenBank/DDBJ databases">
        <authorList>
            <person name="Corre E."/>
            <person name="Pelletier E."/>
            <person name="Niang G."/>
            <person name="Scheremetjew M."/>
            <person name="Finn R."/>
            <person name="Kale V."/>
            <person name="Holt S."/>
            <person name="Cochrane G."/>
            <person name="Meng A."/>
            <person name="Brown T."/>
            <person name="Cohen L."/>
        </authorList>
    </citation>
    <scope>NUCLEOTIDE SEQUENCE</scope>
    <source>
        <strain evidence="9">MM31A-1</strain>
    </source>
</reference>
<evidence type="ECO:0000313" key="9">
    <source>
        <dbReference type="EMBL" id="CAE0475761.1"/>
    </source>
</evidence>
<feature type="region of interest" description="Disordered" evidence="6">
    <location>
        <begin position="1"/>
        <end position="98"/>
    </location>
</feature>
<dbReference type="PANTHER" id="PTHR47958">
    <property type="entry name" value="ATP-DEPENDENT RNA HELICASE DBP3"/>
    <property type="match status" value="1"/>
</dbReference>
<dbReference type="Gene3D" id="3.40.50.300">
    <property type="entry name" value="P-loop containing nucleotide triphosphate hydrolases"/>
    <property type="match status" value="1"/>
</dbReference>
<dbReference type="EMBL" id="HBIO01026860">
    <property type="protein sequence ID" value="CAE0475761.1"/>
    <property type="molecule type" value="Transcribed_RNA"/>
</dbReference>
<dbReference type="GO" id="GO:0003676">
    <property type="term" value="F:nucleic acid binding"/>
    <property type="evidence" value="ECO:0007669"/>
    <property type="project" value="InterPro"/>
</dbReference>
<feature type="short sequence motif" description="Q motif" evidence="5">
    <location>
        <begin position="197"/>
        <end position="225"/>
    </location>
</feature>
<keyword evidence="3" id="KW-0347">Helicase</keyword>
<sequence length="327" mass="35516">MSAAKRMRMEREAIMTSVNGDGNGGNDNGDDQESGADRMSMAKSRKMLAAMGDSSGNPNSTGDGDGDGNGNDNDDNDNDDNDNDDDGNNTEEEDPNAAAQSLLEQATKLKQSMTAAERAQASHKEEETRILKEASKVQTNALQAASELAQGVVYSKSLPTSWTCPRYILSQGEASWDKIRNNWHILVEGLDPPPPMKSFADMKLPKPILDYLDERNIKRPTPIQMQGLPVALAGRDMVGIAFTGSGKTMTFSLPLIMAALYSRRKFECHWSAGKEGPVTSGEHIILAPSRELVRQTYEIVQNLAGALARQGQFSTKIALSACDFDWG</sequence>
<dbReference type="PROSITE" id="PS51195">
    <property type="entry name" value="Q_MOTIF"/>
    <property type="match status" value="1"/>
</dbReference>